<dbReference type="PRINTS" id="PR00081">
    <property type="entry name" value="GDHRDH"/>
</dbReference>
<dbReference type="PROSITE" id="PS00061">
    <property type="entry name" value="ADH_SHORT"/>
    <property type="match status" value="1"/>
</dbReference>
<keyword evidence="6" id="KW-1185">Reference proteome</keyword>
<proteinExistence type="inferred from homology"/>
<dbReference type="InterPro" id="IPR002347">
    <property type="entry name" value="SDR_fam"/>
</dbReference>
<sequence>MVALSLKPLAQQTIVITGASSGIGLATARRAARRGAAVLLVARNRVALERVRDELRQGGGRAELAVADVADAEQVEAVVRVADAAFGGFDSWVNNAATFVFGRVDEIPLADHRRLFDVVYWGVVHGTLTASRHLAGRGGAIVTVGSVLGDRALALQGPYSAAKHAVKGITDAFRMEFEAAGLPISVTLVKPGPIDTPYVEHARNLTGAAGVRNLPQAYHPRLAARAILYACTRPVRDLYVGGSGLATTLAGTLAPRLTDIAMELTARRLQTSDDPGRPGMRDSLHAVREDLAERGSLRQGPVRRTSLVLEAQVNPLATAARSLGEATLAAGAASLRRLLRAR</sequence>
<dbReference type="Gene3D" id="3.40.50.720">
    <property type="entry name" value="NAD(P)-binding Rossmann-like Domain"/>
    <property type="match status" value="1"/>
</dbReference>
<dbReference type="GO" id="GO:0016491">
    <property type="term" value="F:oxidoreductase activity"/>
    <property type="evidence" value="ECO:0007669"/>
    <property type="project" value="UniProtKB-KW"/>
</dbReference>
<comment type="caution">
    <text evidence="5">The sequence shown here is derived from an EMBL/GenBank/DDBJ whole genome shotgun (WGS) entry which is preliminary data.</text>
</comment>
<dbReference type="SMART" id="SM00822">
    <property type="entry name" value="PKS_KR"/>
    <property type="match status" value="1"/>
</dbReference>
<comment type="similarity">
    <text evidence="1 3">Belongs to the short-chain dehydrogenases/reductases (SDR) family.</text>
</comment>
<dbReference type="InterPro" id="IPR020904">
    <property type="entry name" value="Sc_DH/Rdtase_CS"/>
</dbReference>
<organism evidence="5 6">
    <name type="scientific">Rhodovastum atsumiense</name>
    <dbReference type="NCBI Taxonomy" id="504468"/>
    <lineage>
        <taxon>Bacteria</taxon>
        <taxon>Pseudomonadati</taxon>
        <taxon>Pseudomonadota</taxon>
        <taxon>Alphaproteobacteria</taxon>
        <taxon>Acetobacterales</taxon>
        <taxon>Acetobacteraceae</taxon>
        <taxon>Rhodovastum</taxon>
    </lineage>
</organism>
<dbReference type="GO" id="GO:0016020">
    <property type="term" value="C:membrane"/>
    <property type="evidence" value="ECO:0007669"/>
    <property type="project" value="TreeGrafter"/>
</dbReference>
<dbReference type="InterPro" id="IPR057326">
    <property type="entry name" value="KR_dom"/>
</dbReference>
<evidence type="ECO:0000313" key="5">
    <source>
        <dbReference type="EMBL" id="KAA5609017.1"/>
    </source>
</evidence>
<dbReference type="PRINTS" id="PR00080">
    <property type="entry name" value="SDRFAMILY"/>
</dbReference>
<dbReference type="SUPFAM" id="SSF51735">
    <property type="entry name" value="NAD(P)-binding Rossmann-fold domains"/>
    <property type="match status" value="1"/>
</dbReference>
<dbReference type="AlphaFoldDB" id="A0A5M6IM47"/>
<dbReference type="InterPro" id="IPR036291">
    <property type="entry name" value="NAD(P)-bd_dom_sf"/>
</dbReference>
<dbReference type="NCBIfam" id="NF005495">
    <property type="entry name" value="PRK07109.1"/>
    <property type="match status" value="1"/>
</dbReference>
<evidence type="ECO:0000256" key="1">
    <source>
        <dbReference type="ARBA" id="ARBA00006484"/>
    </source>
</evidence>
<dbReference type="EMBL" id="VWPK01000062">
    <property type="protein sequence ID" value="KAA5609017.1"/>
    <property type="molecule type" value="Genomic_DNA"/>
</dbReference>
<dbReference type="PANTHER" id="PTHR44196">
    <property type="entry name" value="DEHYDROGENASE/REDUCTASE SDR FAMILY MEMBER 7B"/>
    <property type="match status" value="1"/>
</dbReference>
<name>A0A5M6IM47_9PROT</name>
<evidence type="ECO:0000256" key="2">
    <source>
        <dbReference type="ARBA" id="ARBA00023002"/>
    </source>
</evidence>
<keyword evidence="2" id="KW-0560">Oxidoreductase</keyword>
<gene>
    <name evidence="5" type="ORF">F1189_26410</name>
</gene>
<feature type="domain" description="Ketoreductase" evidence="4">
    <location>
        <begin position="12"/>
        <end position="197"/>
    </location>
</feature>
<dbReference type="RefSeq" id="WP_150044514.1">
    <property type="nucleotide sequence ID" value="NZ_OW485601.1"/>
</dbReference>
<dbReference type="Pfam" id="PF00106">
    <property type="entry name" value="adh_short"/>
    <property type="match status" value="1"/>
</dbReference>
<evidence type="ECO:0000259" key="4">
    <source>
        <dbReference type="SMART" id="SM00822"/>
    </source>
</evidence>
<accession>A0A5M6IM47</accession>
<dbReference type="OrthoDB" id="9781689at2"/>
<dbReference type="PANTHER" id="PTHR44196:SF1">
    <property type="entry name" value="DEHYDROGENASE_REDUCTASE SDR FAMILY MEMBER 7B"/>
    <property type="match status" value="1"/>
</dbReference>
<reference evidence="5 6" key="1">
    <citation type="submission" date="2019-09" db="EMBL/GenBank/DDBJ databases">
        <title>Genome sequence of Rhodovastum atsumiense, a diverse member of the Acetobacteraceae family of non-sulfur purple photosynthetic bacteria.</title>
        <authorList>
            <person name="Meyer T."/>
            <person name="Kyndt J."/>
        </authorList>
    </citation>
    <scope>NUCLEOTIDE SEQUENCE [LARGE SCALE GENOMIC DNA]</scope>
    <source>
        <strain evidence="5 6">DSM 21279</strain>
    </source>
</reference>
<dbReference type="Proteomes" id="UP000325255">
    <property type="component" value="Unassembled WGS sequence"/>
</dbReference>
<evidence type="ECO:0000256" key="3">
    <source>
        <dbReference type="RuleBase" id="RU000363"/>
    </source>
</evidence>
<protein>
    <submittedName>
        <fullName evidence="5">SDR family NAD(P)-dependent oxidoreductase</fullName>
    </submittedName>
</protein>
<evidence type="ECO:0000313" key="6">
    <source>
        <dbReference type="Proteomes" id="UP000325255"/>
    </source>
</evidence>